<dbReference type="Pfam" id="PF10066">
    <property type="entry name" value="DUF2304"/>
    <property type="match status" value="1"/>
</dbReference>
<keyword evidence="3" id="KW-1185">Reference proteome</keyword>
<keyword evidence="1" id="KW-1133">Transmembrane helix</keyword>
<feature type="transmembrane region" description="Helical" evidence="1">
    <location>
        <begin position="63"/>
        <end position="83"/>
    </location>
</feature>
<evidence type="ECO:0000313" key="3">
    <source>
        <dbReference type="Proteomes" id="UP000034098"/>
    </source>
</evidence>
<dbReference type="EMBL" id="JYJA01000038">
    <property type="protein sequence ID" value="KJL41231.1"/>
    <property type="molecule type" value="Genomic_DNA"/>
</dbReference>
<feature type="transmembrane region" description="Helical" evidence="1">
    <location>
        <begin position="36"/>
        <end position="57"/>
    </location>
</feature>
<dbReference type="AlphaFoldDB" id="A0A0M2H9D0"/>
<gene>
    <name evidence="2" type="ORF">RS82_03148</name>
</gene>
<dbReference type="RefSeq" id="WP_045301027.1">
    <property type="nucleotide sequence ID" value="NZ_JYJA01000038.1"/>
</dbReference>
<comment type="caution">
    <text evidence="2">The sequence shown here is derived from an EMBL/GenBank/DDBJ whole genome shotgun (WGS) entry which is preliminary data.</text>
</comment>
<keyword evidence="1" id="KW-0812">Transmembrane</keyword>
<name>A0A0M2H9D0_MICTR</name>
<proteinExistence type="predicted"/>
<dbReference type="InterPro" id="IPR019277">
    <property type="entry name" value="DUF2304"/>
</dbReference>
<evidence type="ECO:0000313" key="2">
    <source>
        <dbReference type="EMBL" id="KJL41231.1"/>
    </source>
</evidence>
<dbReference type="PATRIC" id="fig|69370.6.peg.3204"/>
<dbReference type="Proteomes" id="UP000034098">
    <property type="component" value="Unassembled WGS sequence"/>
</dbReference>
<keyword evidence="1" id="KW-0472">Membrane</keyword>
<reference evidence="2 3" key="1">
    <citation type="submission" date="2015-02" db="EMBL/GenBank/DDBJ databases">
        <title>Draft genome sequences of ten Microbacterium spp. with emphasis on heavy metal contaminated environments.</title>
        <authorList>
            <person name="Corretto E."/>
        </authorList>
    </citation>
    <scope>NUCLEOTIDE SEQUENCE [LARGE SCALE GENOMIC DNA]</scope>
    <source>
        <strain evidence="2 3">DSM 8608</strain>
    </source>
</reference>
<feature type="transmembrane region" description="Helical" evidence="1">
    <location>
        <begin position="6"/>
        <end position="24"/>
    </location>
</feature>
<organism evidence="2 3">
    <name type="scientific">Microbacterium trichothecenolyticum</name>
    <name type="common">Aureobacterium trichothecenolyticum</name>
    <dbReference type="NCBI Taxonomy" id="69370"/>
    <lineage>
        <taxon>Bacteria</taxon>
        <taxon>Bacillati</taxon>
        <taxon>Actinomycetota</taxon>
        <taxon>Actinomycetes</taxon>
        <taxon>Micrococcales</taxon>
        <taxon>Microbacteriaceae</taxon>
        <taxon>Microbacterium</taxon>
    </lineage>
</organism>
<evidence type="ECO:0008006" key="4">
    <source>
        <dbReference type="Google" id="ProtNLM"/>
    </source>
</evidence>
<accession>A0A0M2H9D0</accession>
<protein>
    <recommendedName>
        <fullName evidence="4">DUF2304 domain-containing protein</fullName>
    </recommendedName>
</protein>
<dbReference type="OrthoDB" id="3577584at2"/>
<evidence type="ECO:0000256" key="1">
    <source>
        <dbReference type="SAM" id="Phobius"/>
    </source>
</evidence>
<sequence length="128" mass="14129">MTPTSYILGIAAAIITLIVVIELLRRRRMRERHAVWWLLASGLALIVGIFPDLLVWATSIAGVVLPTNLVFFVSIAILVLVCIQHSAELTDLEAETRVLAERTALLELRVLELERAASEAADEERAEG</sequence>